<dbReference type="SUPFAM" id="SSF48726">
    <property type="entry name" value="Immunoglobulin"/>
    <property type="match status" value="1"/>
</dbReference>
<evidence type="ECO:0000256" key="6">
    <source>
        <dbReference type="SAM" id="SignalP"/>
    </source>
</evidence>
<dbReference type="Gene3D" id="2.60.40.10">
    <property type="entry name" value="Immunoglobulins"/>
    <property type="match status" value="1"/>
</dbReference>
<dbReference type="InterPro" id="IPR050541">
    <property type="entry name" value="LRR_TM_domain-containing"/>
</dbReference>
<evidence type="ECO:0000256" key="5">
    <source>
        <dbReference type="SAM" id="Phobius"/>
    </source>
</evidence>
<dbReference type="FunFam" id="3.80.10.10:FF:000082">
    <property type="entry name" value="Leucine-rich repeat-containing 24"/>
    <property type="match status" value="1"/>
</dbReference>
<organism evidence="8 9">
    <name type="scientific">Branchiostoma belcheri</name>
    <name type="common">Amphioxus</name>
    <dbReference type="NCBI Taxonomy" id="7741"/>
    <lineage>
        <taxon>Eukaryota</taxon>
        <taxon>Metazoa</taxon>
        <taxon>Chordata</taxon>
        <taxon>Cephalochordata</taxon>
        <taxon>Leptocardii</taxon>
        <taxon>Amphioxiformes</taxon>
        <taxon>Branchiostomatidae</taxon>
        <taxon>Branchiostoma</taxon>
    </lineage>
</organism>
<dbReference type="PRINTS" id="PR00019">
    <property type="entry name" value="LEURICHRPT"/>
</dbReference>
<dbReference type="SMART" id="SM00369">
    <property type="entry name" value="LRR_TYP"/>
    <property type="match status" value="7"/>
</dbReference>
<dbReference type="Pfam" id="PF00560">
    <property type="entry name" value="LRR_1"/>
    <property type="match status" value="1"/>
</dbReference>
<feature type="chain" id="PRO_5028294817" evidence="6">
    <location>
        <begin position="26"/>
        <end position="630"/>
    </location>
</feature>
<dbReference type="InterPro" id="IPR000483">
    <property type="entry name" value="Cys-rich_flank_reg_C"/>
</dbReference>
<dbReference type="PANTHER" id="PTHR24369">
    <property type="entry name" value="ANTIGEN BSP, PUTATIVE-RELATED"/>
    <property type="match status" value="1"/>
</dbReference>
<evidence type="ECO:0000256" key="4">
    <source>
        <dbReference type="ARBA" id="ARBA00023157"/>
    </source>
</evidence>
<sequence length="630" mass="69600">MAPRKCLVGLREIVALLVLAGVVERVMLASCPAQCVCGGDYTTVSCTNGGLQQVPKGTPYGALSLSMSGNNITRVVHHQFAGFSQLQTLDLSFNMISEIEDGAFVGLESLHTLQLYYNRLTSIPTEALGRLPHLKELWLRGNPINCLDADAFAYLPNLQLLDLGELRHLEAISNDMFSGLSKLVHLNFAVANLQTVPYLGELESLEELDLSGNSIKVIDNEAFTGLSKLKRLIIISSQVTEIKRFALSHLKSLTELDLSYNNISALPSNEFIETPLLAQVNLRVNPWNCSCDIIWLVDWLRRKIKSKTCDVCGVCQSPNRLEGMSLFDIRSDDVRCENGNKTKSSTETKININVMEGDDASLPCITGRTAAVSWITPNGTILRSKSFRVRVKVLEDGTLNLTRVTMHDAGSYKCIPMGNREPSNTGEVITTLNVTKKGSQKSVNTEVPLLEEPVAKDIGDLSCDTVKDNGVVRNVSLENSTTIASTPPSVDTTDDGMDVDYEPDPNKDKPVDHQWIIIGSIVGIVAFGMCFWSTIFIAHRFRHRQCRHDHTRSPDDDQDDEYMVNGMVPQTSFYGLVLSEDQKPESPPPVYSIDVNDEDACDMYHGVKTFKSDKPIKAVKSVTLKVETEV</sequence>
<dbReference type="Gene3D" id="3.80.10.10">
    <property type="entry name" value="Ribonuclease Inhibitor"/>
    <property type="match status" value="1"/>
</dbReference>
<evidence type="ECO:0000256" key="1">
    <source>
        <dbReference type="ARBA" id="ARBA00022614"/>
    </source>
</evidence>
<dbReference type="InterPro" id="IPR003591">
    <property type="entry name" value="Leu-rich_rpt_typical-subtyp"/>
</dbReference>
<dbReference type="InterPro" id="IPR036179">
    <property type="entry name" value="Ig-like_dom_sf"/>
</dbReference>
<dbReference type="Pfam" id="PF13927">
    <property type="entry name" value="Ig_3"/>
    <property type="match status" value="1"/>
</dbReference>
<keyword evidence="2 6" id="KW-0732">Signal</keyword>
<keyword evidence="3" id="KW-0677">Repeat</keyword>
<dbReference type="InterPro" id="IPR007110">
    <property type="entry name" value="Ig-like_dom"/>
</dbReference>
<dbReference type="SMART" id="SM00409">
    <property type="entry name" value="IG"/>
    <property type="match status" value="1"/>
</dbReference>
<accession>A0A6P4XSN3</accession>
<dbReference type="PANTHER" id="PTHR24369:SF212">
    <property type="entry name" value="LEUCINE-RICH REPEAT-CONTAINING PROTEIN 4B-LIKE"/>
    <property type="match status" value="1"/>
</dbReference>
<keyword evidence="5" id="KW-0472">Membrane</keyword>
<dbReference type="PROSITE" id="PS50835">
    <property type="entry name" value="IG_LIKE"/>
    <property type="match status" value="1"/>
</dbReference>
<name>A0A6P4XSN3_BRABE</name>
<dbReference type="Proteomes" id="UP000515135">
    <property type="component" value="Unplaced"/>
</dbReference>
<dbReference type="InterPro" id="IPR013783">
    <property type="entry name" value="Ig-like_fold"/>
</dbReference>
<gene>
    <name evidence="9" type="primary">LOC109466388</name>
</gene>
<dbReference type="GeneID" id="109466388"/>
<dbReference type="GO" id="GO:0005886">
    <property type="term" value="C:plasma membrane"/>
    <property type="evidence" value="ECO:0007669"/>
    <property type="project" value="TreeGrafter"/>
</dbReference>
<reference evidence="9" key="1">
    <citation type="submission" date="2025-08" db="UniProtKB">
        <authorList>
            <consortium name="RefSeq"/>
        </authorList>
    </citation>
    <scope>IDENTIFICATION</scope>
    <source>
        <tissue evidence="9">Gonad</tissue>
    </source>
</reference>
<dbReference type="AlphaFoldDB" id="A0A6P4XSN3"/>
<protein>
    <submittedName>
        <fullName evidence="9">Leucine-rich repeat-containing protein 4C-like</fullName>
    </submittedName>
</protein>
<dbReference type="InterPro" id="IPR003599">
    <property type="entry name" value="Ig_sub"/>
</dbReference>
<evidence type="ECO:0000256" key="3">
    <source>
        <dbReference type="ARBA" id="ARBA00022737"/>
    </source>
</evidence>
<dbReference type="RefSeq" id="XP_019619660.1">
    <property type="nucleotide sequence ID" value="XM_019764101.1"/>
</dbReference>
<keyword evidence="1" id="KW-0433">Leucine-rich repeat</keyword>
<dbReference type="PROSITE" id="PS51450">
    <property type="entry name" value="LRR"/>
    <property type="match status" value="3"/>
</dbReference>
<dbReference type="SMART" id="SM00365">
    <property type="entry name" value="LRR_SD22"/>
    <property type="match status" value="4"/>
</dbReference>
<dbReference type="Pfam" id="PF13855">
    <property type="entry name" value="LRR_8"/>
    <property type="match status" value="2"/>
</dbReference>
<dbReference type="InterPro" id="IPR032675">
    <property type="entry name" value="LRR_dom_sf"/>
</dbReference>
<dbReference type="InterPro" id="IPR001611">
    <property type="entry name" value="Leu-rich_rpt"/>
</dbReference>
<evidence type="ECO:0000313" key="8">
    <source>
        <dbReference type="Proteomes" id="UP000515135"/>
    </source>
</evidence>
<proteinExistence type="predicted"/>
<feature type="signal peptide" evidence="6">
    <location>
        <begin position="1"/>
        <end position="25"/>
    </location>
</feature>
<feature type="transmembrane region" description="Helical" evidence="5">
    <location>
        <begin position="515"/>
        <end position="538"/>
    </location>
</feature>
<dbReference type="OrthoDB" id="28057at2759"/>
<evidence type="ECO:0000256" key="2">
    <source>
        <dbReference type="ARBA" id="ARBA00022729"/>
    </source>
</evidence>
<evidence type="ECO:0000313" key="9">
    <source>
        <dbReference type="RefSeq" id="XP_019619660.1"/>
    </source>
</evidence>
<feature type="domain" description="Ig-like" evidence="7">
    <location>
        <begin position="343"/>
        <end position="430"/>
    </location>
</feature>
<keyword evidence="5" id="KW-1133">Transmembrane helix</keyword>
<keyword evidence="8" id="KW-1185">Reference proteome</keyword>
<keyword evidence="5" id="KW-0812">Transmembrane</keyword>
<evidence type="ECO:0000259" key="7">
    <source>
        <dbReference type="PROSITE" id="PS50835"/>
    </source>
</evidence>
<dbReference type="KEGG" id="bbel:109466388"/>
<keyword evidence="4" id="KW-1015">Disulfide bond</keyword>
<dbReference type="SMART" id="SM00082">
    <property type="entry name" value="LRRCT"/>
    <property type="match status" value="1"/>
</dbReference>
<dbReference type="SUPFAM" id="SSF52058">
    <property type="entry name" value="L domain-like"/>
    <property type="match status" value="1"/>
</dbReference>